<dbReference type="InterPro" id="IPR027417">
    <property type="entry name" value="P-loop_NTPase"/>
</dbReference>
<gene>
    <name evidence="2" type="ORF">F5972_11035</name>
</gene>
<feature type="region of interest" description="Disordered" evidence="1">
    <location>
        <begin position="1680"/>
        <end position="1708"/>
    </location>
</feature>
<dbReference type="GO" id="GO:0005524">
    <property type="term" value="F:ATP binding"/>
    <property type="evidence" value="ECO:0007669"/>
    <property type="project" value="UniProtKB-KW"/>
</dbReference>
<reference evidence="2 3" key="1">
    <citation type="submission" date="2019-09" db="EMBL/GenBank/DDBJ databases">
        <title>Screening of Novel Bioactive Compounds from Soil-Associated.</title>
        <authorList>
            <person name="Gong X."/>
        </authorList>
    </citation>
    <scope>NUCLEOTIDE SEQUENCE [LARGE SCALE GENOMIC DNA]</scope>
    <source>
        <strain evidence="2 3">Gxj-6</strain>
    </source>
</reference>
<sequence length="2088" mass="226468">MLELIEPGTDKALVVIEGLSRVDDPDEGYEAVDVAEYFGGDTLKDASAVHLSQLKYSTKHPGTAWTVSRLCKKRTRRAANGSSSSTRSVIADLAGVYAKLLERLDRSEIQRKVRIRLVSNQPGDPLVQEAVAAVADWARSRRSGQGRAALLKALTDPQHADVVEKLSDAVGQVLTSEQVCDFLAILDLSQTGSLGRAALARGVRARTASLTPGRDDDSALRLFELVRGEALPESPRRGIRAEDVLAALGLADPLDLYPAPARLAPLGDPLPAPGARAIAETLLAHPGATIVAHGPAGAGKTTAIRQLGDHLPSGSVVTLFDCYGGGEYLSSGEERHTPQRFITQTINDLARQCGSPFLIRPPAADEELWRRLRRALEDAVKALDPGAVLVLAVDAADNAAFAAHKRGDLGFLAGLVGLPLPSRVTVVLTARSHRVKSLDASGAPQVELEPFDQTTSTAHLRRYRPDASLEDAAAFHQRTDGNPRAQYYALDRAETNKWEMPALLKACARTPEPLFQGLLESALQVSGADAGGRRWLGTMLALSRPISITTLAAALSVNPTAVVAFACGLAPGVTLVDGAIQFRDEDFETYVRDRVDSADVIAAHDRLAEMFLTTRISDADAAAHVADHLFEAGRLDDVLTLVLSEDWPEAIPDGFRRAQVQGRRLDLAAHAAATTGSAAAAVRVAVRGCDTASRLDTLSSLVKSHFDLVVRHTDIDILRQHARRPTSDDEWHAPTQMRVAAVLARDPARHADARAELDRADAWLRRRKAEGAEKTHGWSLHAHDVASAAEARYRLDGMEAAVRELLRWKSARSAPDMAAPLAPPSRWKAAKPMPDIAAALAAEIAAEVGPGPVRDALRAQNVPAALQAPFLAYAAEPAIAPDRDWLDEVIAAVLAEDPGNAKPWHLRLIAVAARHGDRQAAAALAEHWARPLPPHRWAFNNGNEAGVTTLRCHAVAAVLGGTEITVDDLVPPSLQPEDKDIRKQTFDDSRAHDRREWAEMVQPLLPAALLATRCAIGEADRDEVTAFVVAGLAERTEKAGHRWFTFDTSYRAWAALAADAIVDAAADLSLIGRLANAAPALLGSAAPALWLDLAARVAFPGGHTGLAIDLCGRAVEHVQAGTYPAAERLELLADAADIADEFAPELGRQLFHQAVDAATGINDDAARLLSVYADLADRAVISAADRPAVAARLVRAAETVALYVSDGGVVPYEIVAGAAGRISAGVALAVVSRWDDEGRIRLSETLPRALVGAVKGGGVPGAQALGLAHLVEDDNARLEYRLAIIDELRKDASGIAGARVELKHTVDWIRRDVPARAQPALAMQLLDWAAERGLDGPIRSGLEPVARLGLDGSDTDERWPGLDLSANERPSEVNPSGSSMTKLADDVAELAKAGVYGERMRDFITRVALSVSPQDRVAMLAAVAGLCHLANVQTILPVLAHCLTQWRRWPGVKEWADTALPALLTGHLRDLAWWQKTDALLEQLRMFADDDAIRRAVLTALPGARPHLTPFGWQNIAALLGRLCDRDGAAEAVIALLDDRLPTAGDDEAAAATPPADPVTLLLWSAFGHPRRAIRWRAAHAVRDLLTHAAPADARQFAGKLVACLDRTDAGPFRDSTLLFYRMSAAAGLLVALQRVAAERPSVLTAHLSDLIQHATSREFPHVQIRELARQTALALADPPGPDSDLLRAANQPATPIQRTNGNRSENRWLPNGRRYRFDDIDTIPYWYTPLAHAFNRPIQEIADRAERWILDKWGLTEDDWWRDDRELRDQNSYRRMSHRHGSIPPEENLRLYLEYHAMMVVAGELLDAGLPIHIPPYDDAEDPWWDWLVPHLPSSVNTWVSDLRHPVPAEPGLFGRLPPLDDWDTPADKDYDDALGLVDGRVPDRIVVAGHTTVNRSGAYSKTSIWSALVAPEYAADLQRALAAASNPTDWKLPEEDESEFEVHHGPFVLRGWLAGPRSDRDRLDEHDPYAYDLHAECPLPGRLFRQTTGAAPDLKGTALRLGDGAEIARTIQWADRRTDDTNADTSSGYRLHVATEPLLRFLSKTGMTLIVEVQIGRHRRSATVGDYRFPRSRVYLITPEGHITGR</sequence>
<evidence type="ECO:0000313" key="2">
    <source>
        <dbReference type="EMBL" id="KAA9380129.1"/>
    </source>
</evidence>
<evidence type="ECO:0000313" key="3">
    <source>
        <dbReference type="Proteomes" id="UP000327011"/>
    </source>
</evidence>
<dbReference type="RefSeq" id="WP_150933344.1">
    <property type="nucleotide sequence ID" value="NZ_VYTZ01000003.1"/>
</dbReference>
<organism evidence="2 3">
    <name type="scientific">Microbispora cellulosiformans</name>
    <dbReference type="NCBI Taxonomy" id="2614688"/>
    <lineage>
        <taxon>Bacteria</taxon>
        <taxon>Bacillati</taxon>
        <taxon>Actinomycetota</taxon>
        <taxon>Actinomycetes</taxon>
        <taxon>Streptosporangiales</taxon>
        <taxon>Streptosporangiaceae</taxon>
        <taxon>Microbispora</taxon>
    </lineage>
</organism>
<dbReference type="SUPFAM" id="SSF52540">
    <property type="entry name" value="P-loop containing nucleoside triphosphate hydrolases"/>
    <property type="match status" value="1"/>
</dbReference>
<protein>
    <submittedName>
        <fullName evidence="2">ATP-binding protein</fullName>
    </submittedName>
</protein>
<dbReference type="Proteomes" id="UP000327011">
    <property type="component" value="Unassembled WGS sequence"/>
</dbReference>
<name>A0A5J5K9P8_9ACTN</name>
<keyword evidence="3" id="KW-1185">Reference proteome</keyword>
<evidence type="ECO:0000256" key="1">
    <source>
        <dbReference type="SAM" id="MobiDB-lite"/>
    </source>
</evidence>
<dbReference type="Gene3D" id="3.40.50.300">
    <property type="entry name" value="P-loop containing nucleotide triphosphate hydrolases"/>
    <property type="match status" value="1"/>
</dbReference>
<keyword evidence="2" id="KW-0547">Nucleotide-binding</keyword>
<feature type="region of interest" description="Disordered" evidence="1">
    <location>
        <begin position="1350"/>
        <end position="1380"/>
    </location>
</feature>
<feature type="compositionally biased region" description="Polar residues" evidence="1">
    <location>
        <begin position="1692"/>
        <end position="1704"/>
    </location>
</feature>
<proteinExistence type="predicted"/>
<accession>A0A5J5K9P8</accession>
<comment type="caution">
    <text evidence="2">The sequence shown here is derived from an EMBL/GenBank/DDBJ whole genome shotgun (WGS) entry which is preliminary data.</text>
</comment>
<keyword evidence="2" id="KW-0067">ATP-binding</keyword>
<dbReference type="EMBL" id="VYTZ01000003">
    <property type="protein sequence ID" value="KAA9380129.1"/>
    <property type="molecule type" value="Genomic_DNA"/>
</dbReference>